<dbReference type="InterPro" id="IPR009081">
    <property type="entry name" value="PP-bd_ACP"/>
</dbReference>
<evidence type="ECO:0000256" key="4">
    <source>
        <dbReference type="ARBA" id="ARBA00022490"/>
    </source>
</evidence>
<keyword evidence="3" id="KW-0596">Phosphopantetheine</keyword>
<dbReference type="Pfam" id="PF02801">
    <property type="entry name" value="Ketoacyl-synt_C"/>
    <property type="match status" value="3"/>
</dbReference>
<evidence type="ECO:0000256" key="5">
    <source>
        <dbReference type="ARBA" id="ARBA00022553"/>
    </source>
</evidence>
<evidence type="ECO:0000259" key="10">
    <source>
        <dbReference type="PROSITE" id="PS50075"/>
    </source>
</evidence>
<dbReference type="CDD" id="cd08953">
    <property type="entry name" value="KR_2_SDR_x"/>
    <property type="match status" value="1"/>
</dbReference>
<keyword evidence="7" id="KW-0677">Repeat</keyword>
<feature type="active site" description="Proton donor; for dehydratase activity" evidence="8">
    <location>
        <position position="2666"/>
    </location>
</feature>
<feature type="active site" description="Proton acceptor; for dehydratase activity" evidence="8">
    <location>
        <position position="2504"/>
    </location>
</feature>
<feature type="compositionally biased region" description="Polar residues" evidence="9">
    <location>
        <begin position="955"/>
        <end position="971"/>
    </location>
</feature>
<feature type="domain" description="Ketosynthase family 3 (KS3)" evidence="11">
    <location>
        <begin position="1"/>
        <end position="418"/>
    </location>
</feature>
<dbReference type="CDD" id="cd00833">
    <property type="entry name" value="PKS"/>
    <property type="match status" value="3"/>
</dbReference>
<dbReference type="PANTHER" id="PTHR43775">
    <property type="entry name" value="FATTY ACID SYNTHASE"/>
    <property type="match status" value="1"/>
</dbReference>
<dbReference type="InterPro" id="IPR036291">
    <property type="entry name" value="NAD(P)-bd_dom_sf"/>
</dbReference>
<reference evidence="13 14" key="1">
    <citation type="submission" date="2021-02" db="EMBL/GenBank/DDBJ databases">
        <title>De Novo genome assembly of isolated myxobacteria.</title>
        <authorList>
            <person name="Stevens D.C."/>
        </authorList>
    </citation>
    <scope>NUCLEOTIDE SEQUENCE [LARGE SCALE GENOMIC DNA]</scope>
    <source>
        <strain evidence="14">SCPEA02</strain>
    </source>
</reference>
<dbReference type="Pfam" id="PF00109">
    <property type="entry name" value="ketoacyl-synt"/>
    <property type="match status" value="3"/>
</dbReference>
<dbReference type="Gene3D" id="3.40.50.720">
    <property type="entry name" value="NAD(P)-binding Rossmann-like Domain"/>
    <property type="match status" value="1"/>
</dbReference>
<feature type="domain" description="PKS/mFAS DH" evidence="12">
    <location>
        <begin position="953"/>
        <end position="1218"/>
    </location>
</feature>
<feature type="compositionally biased region" description="Polar residues" evidence="9">
    <location>
        <begin position="1226"/>
        <end position="1240"/>
    </location>
</feature>
<dbReference type="SMART" id="SM00822">
    <property type="entry name" value="PKS_KR"/>
    <property type="match status" value="1"/>
</dbReference>
<evidence type="ECO:0000256" key="9">
    <source>
        <dbReference type="SAM" id="MobiDB-lite"/>
    </source>
</evidence>
<dbReference type="Gene3D" id="1.10.1200.10">
    <property type="entry name" value="ACP-like"/>
    <property type="match status" value="2"/>
</dbReference>
<dbReference type="InterPro" id="IPR042104">
    <property type="entry name" value="PKS_dehydratase_sf"/>
</dbReference>
<evidence type="ECO:0000313" key="14">
    <source>
        <dbReference type="Proteomes" id="UP000662747"/>
    </source>
</evidence>
<dbReference type="InterPro" id="IPR054514">
    <property type="entry name" value="RhiE-like_linker"/>
</dbReference>
<dbReference type="Proteomes" id="UP000662747">
    <property type="component" value="Chromosome"/>
</dbReference>
<feature type="domain" description="PKS/mFAS DH" evidence="12">
    <location>
        <begin position="2475"/>
        <end position="2745"/>
    </location>
</feature>
<dbReference type="InterPro" id="IPR050091">
    <property type="entry name" value="PKS_NRPS_Biosynth_Enz"/>
</dbReference>
<gene>
    <name evidence="13" type="ORF">JY651_11845</name>
</gene>
<feature type="region of interest" description="C-terminal hotdog fold" evidence="8">
    <location>
        <begin position="1076"/>
        <end position="1218"/>
    </location>
</feature>
<dbReference type="Gene3D" id="3.40.47.10">
    <property type="match status" value="3"/>
</dbReference>
<feature type="region of interest" description="Disordered" evidence="9">
    <location>
        <begin position="2853"/>
        <end position="2902"/>
    </location>
</feature>
<dbReference type="SMART" id="SM00825">
    <property type="entry name" value="PKS_KS"/>
    <property type="match status" value="3"/>
</dbReference>
<feature type="active site" description="Proton donor; for dehydratase activity" evidence="8">
    <location>
        <position position="1131"/>
    </location>
</feature>
<dbReference type="InterPro" id="IPR049900">
    <property type="entry name" value="PKS_mFAS_DH"/>
</dbReference>
<dbReference type="InterPro" id="IPR020807">
    <property type="entry name" value="PKS_DH"/>
</dbReference>
<evidence type="ECO:0000256" key="3">
    <source>
        <dbReference type="ARBA" id="ARBA00022450"/>
    </source>
</evidence>
<feature type="region of interest" description="C-terminal hotdog fold" evidence="8">
    <location>
        <begin position="2607"/>
        <end position="2745"/>
    </location>
</feature>
<dbReference type="InterPro" id="IPR020806">
    <property type="entry name" value="PKS_PP-bd"/>
</dbReference>
<name>A0ABX7P521_9BACT</name>
<dbReference type="InterPro" id="IPR049551">
    <property type="entry name" value="PKS_DH_C"/>
</dbReference>
<dbReference type="InterPro" id="IPR036736">
    <property type="entry name" value="ACP-like_sf"/>
</dbReference>
<feature type="domain" description="Ketosynthase family 3 (KS3)" evidence="11">
    <location>
        <begin position="2929"/>
        <end position="3350"/>
    </location>
</feature>
<dbReference type="PROSITE" id="PS00606">
    <property type="entry name" value="KS3_1"/>
    <property type="match status" value="3"/>
</dbReference>
<feature type="region of interest" description="Disordered" evidence="9">
    <location>
        <begin position="1840"/>
        <end position="1859"/>
    </location>
</feature>
<dbReference type="Pfam" id="PF16197">
    <property type="entry name" value="KAsynt_C_assoc"/>
    <property type="match status" value="2"/>
</dbReference>
<dbReference type="SMART" id="SM00823">
    <property type="entry name" value="PKS_PP"/>
    <property type="match status" value="2"/>
</dbReference>
<evidence type="ECO:0000256" key="6">
    <source>
        <dbReference type="ARBA" id="ARBA00022679"/>
    </source>
</evidence>
<dbReference type="PANTHER" id="PTHR43775:SF37">
    <property type="entry name" value="SI:DKEY-61P9.11"/>
    <property type="match status" value="1"/>
</dbReference>
<dbReference type="Pfam" id="PF22336">
    <property type="entry name" value="RhiE-like_linker"/>
    <property type="match status" value="1"/>
</dbReference>
<dbReference type="InterPro" id="IPR018201">
    <property type="entry name" value="Ketoacyl_synth_AS"/>
</dbReference>
<feature type="region of interest" description="Disordered" evidence="9">
    <location>
        <begin position="2740"/>
        <end position="2767"/>
    </location>
</feature>
<dbReference type="EMBL" id="CP071090">
    <property type="protein sequence ID" value="QSQ25574.1"/>
    <property type="molecule type" value="Genomic_DNA"/>
</dbReference>
<keyword evidence="14" id="KW-1185">Reference proteome</keyword>
<feature type="region of interest" description="N-terminal hotdog fold" evidence="8">
    <location>
        <begin position="2475"/>
        <end position="2591"/>
    </location>
</feature>
<evidence type="ECO:0000256" key="2">
    <source>
        <dbReference type="ARBA" id="ARBA00004792"/>
    </source>
</evidence>
<dbReference type="InterPro" id="IPR049552">
    <property type="entry name" value="PKS_DH_N"/>
</dbReference>
<evidence type="ECO:0000259" key="12">
    <source>
        <dbReference type="PROSITE" id="PS52019"/>
    </source>
</evidence>
<dbReference type="Gene3D" id="3.10.129.110">
    <property type="entry name" value="Polyketide synthase dehydratase"/>
    <property type="match status" value="2"/>
</dbReference>
<organism evidence="13 14">
    <name type="scientific">Pyxidicoccus parkwayensis</name>
    <dbReference type="NCBI Taxonomy" id="2813578"/>
    <lineage>
        <taxon>Bacteria</taxon>
        <taxon>Pseudomonadati</taxon>
        <taxon>Myxococcota</taxon>
        <taxon>Myxococcia</taxon>
        <taxon>Myxococcales</taxon>
        <taxon>Cystobacterineae</taxon>
        <taxon>Myxococcaceae</taxon>
        <taxon>Pyxidicoccus</taxon>
    </lineage>
</organism>
<dbReference type="Pfam" id="PF00550">
    <property type="entry name" value="PP-binding"/>
    <property type="match status" value="2"/>
</dbReference>
<dbReference type="InterPro" id="IPR013968">
    <property type="entry name" value="PKS_KR"/>
</dbReference>
<protein>
    <submittedName>
        <fullName evidence="13">SDR family NAD(P)-dependent oxidoreductase</fullName>
    </submittedName>
</protein>
<dbReference type="SUPFAM" id="SSF53901">
    <property type="entry name" value="Thiolase-like"/>
    <property type="match status" value="3"/>
</dbReference>
<feature type="region of interest" description="Disordered" evidence="9">
    <location>
        <begin position="943"/>
        <end position="971"/>
    </location>
</feature>
<dbReference type="InterPro" id="IPR032821">
    <property type="entry name" value="PKS_assoc"/>
</dbReference>
<keyword evidence="6" id="KW-0808">Transferase</keyword>
<dbReference type="SUPFAM" id="SSF47336">
    <property type="entry name" value="ACP-like"/>
    <property type="match status" value="2"/>
</dbReference>
<accession>A0ABX7P521</accession>
<keyword evidence="5" id="KW-0597">Phosphoprotein</keyword>
<sequence length="3413" mass="363793">MACRFPSADDPAEFWRNLAAGLNSVTEVPADRWDVGRWYSPDIAAPNRSTSRWGAFLRGFDRFDHAFFNVSPREARTMDPQQRLLLEETWHCIEDAGISVESLVRARTSVYVGAMAMDHYQSVYAPGVETESQSGAGAYACMMANRVSYHLGVSGESMTLDTACSSSLVALHQARRALLLGEADYCLVAGVSLDFSPWKYVSFGKARMLSPTGQCRTFDKDADGYVPGEGVGVILLQRLEDAERDGSRIHGVIRGSAVNHVGRAASLTAPRVGAQRDVILAACRDAEVEPESITYVEAHGTGTSLGDPVEVAALTEAFRTSTERSGFCAIGSVKTNIGHLEAAAGIAGLIKTLLMMRHERIPPTLNLQTLNPLIDFERSPFIPARVSQPWVRTNGEPLRAGVSSFGFGGVNSHVVVEEYRADGGRTAEDGTPFAFVLSARTEASLRELKARWAERVRAKDFDGAALRDACLTLQETGRSFKRRFGAVVRTPAELVMALTTEDAPPAGTAESPALFFGDVPAGGLAAARELHGCDPLFAVAFERLAAPLVQRGGWGSVEALLALGDSLPTELRPALALCVQCALAESLAQAGLSYRLLAGSTAAVLVASGALPFEEALRALLPGAAGARVTLRRPRRPCIHPVSGEVLEPWEADASMLRGLVSGFQVDGEGVRRAAAEARLLFGTQHTFSRHLEEWRHPLAAVGRTLESLLDGPPPGDERLAAVVLAVSRLRLERKWSLGELPQPGDAKLAELAELVADELLLPDEVARLLCAPDAKLLGDTASELARRLNRGLKVEVCSAARGPGTPMAGADGALSASELLGHCLGREGLLPGVTGPVVCLGSPPEPLEVPAHVIALDGGAEASKLGALLALWRGGLDVEWARYAEGRPHQKFRLPGYVFDGTHFPPPRVDDTRPSADAARSTAMSSTSTDFVSVKDLGPVVSAAPGPSDGAPGNSGSAIPNGSAAPGTSNGAWRASDPIIRDHRIAGRLLAPGAALMRAVLLAARRHLPGANALHEVSLHTPALVEDALAYTVDTEPSGRFIVRAGDKALCTGGFSASTAAPGIAFGHPAPAFLSATAEPSELYARLASLGYGYGESLRVLRGIGRSEGKLVARLEGAPNAGDVDAALLDGVLQCGVALAVLDGRLREGSLLIPFFIRRIRFLGPLAGAVTVELANDTVNPRGGDLHADMFVRSPTGAPVLELEGVVFRRVPVGFLDERSARDGASQSRSESAGSNAPYSPSHRGASLHSPPESIDGAGLYAPRWVACDAPPVSSPRGASLLVLPPHVDGETLGRILAEDGPVLVARASKDGRPGELHFNPEDPAGWMHLLRRAAEQLGTFEGPLCIYFLLASAAEPTSSASDLWRQQVHGARALFLLAKAAGASRFKSVRIAVALRDAFSVTPGDSATGYPAAGTAGAARTIALEYKKLRPVIVDFESRATDDVALLRTLRAECLASSGSEHVVAWRSGRRFVPRVARARLGWGDAPYRDGGVFVIVGGAGGIGRKTAAHIAARTRNARIALVGRSAASAEIEQAVRELEASGTGARVRYFSTDVTEHDALAATLARVREELGPIHGVIHSGGVLADRLIFSKEPDSFDRVLRPKVLGAWLLDDLTANDPLDFFIVYSSVVSEVGNVGQVDYAAANAFLDAFMDFRRAQGRPGRSLALNWTLWAEGGMGRDERAIEQLAARGITLLEDAPAFEALDAALTGPEERVLVLGPGDGHPFGERLAAMDAPPAPVVPTPTADTRASEPAAKPGDPVALEAWLTGLIAKRIGADASAVDREESFFALGVESVMVKDIMRELDQRYAGLSPTLLFERPNLRELAVYLTSRSQRTSTPAVPAPGVETPSRSTKSTSSLPARAIAVIGMSGRFPKAPDLEVYWRNLLAGLDCITEIPADRWDYRRYFHPDPTHADTTYGRWGGFIEDVDKFDPLFFNISVREAEQMDPQQRLFLECAWETLEHAGYGNRKLLREANVGLFVGAMWNEYSVITAEQGTFKGRYAGPGSLYWQIANRVSYFLDLTGPSIALDTACSSSLTAVHLACQSILDGECRMALAGGVNLSLHPDKYLYLGQLRFLSTDGRCRSFGEGGTGYVPGEGVGAVLLKPLEQALADGDSIHAVIRGTSVNHGGRASGFTVPNPRQQGKLVETALSRAGVSASELGYIECHGTGTALGDPIEIQGLTQAFAHGGAEGRKQFCAIASAKSSIGHLEAAAGIAGLIKAALCVQRGRIPPNLHSRVKNHDIDFASGPFFVAEEVLDFPSREGSRFAGLSSFGAGGSNAHAVLQWRDDWNIPTADDARPELVFLSAASEPQLVEAARRLHRALSAEHTARHALRDIAGTLAMGRTELVERLAIVASTRAELMSRLESFLSAPSRAVGVTRGSTKERRDTLLGESQEDRDYISGLVTSRNLDKLATLWVRGVSVDLGVLFAGRPWRRVALPTYPFERRRCWIPTAPDAAPTGATVAVLHPLVHTNTSTLRGQRFMTSLSGEELFLAHHVVGGRKLLPAVASLEAARAAAELSGEHAAALRDFVWMRPIVAGDDGCRFEVRLHPGERDLEFSLVEPGGNGDVVYARGRIPRDAPVGAPPFSVDIAALKARAAERLGRSALYARFQLAGFDYGPAFQSIVEVYRAGSESLSRLELPAVAASPALQLHPSLLDGALQTALVLFDEGGDARQPPLPFALGAVELHGMPSGACWAWVRRNESQRLDVTLVDDSGRALVVMRDLVLRRPQEATRPASAPRSEEAAPSPVTGPASAPTDALRTQVEKELLSVYAELLKVAVAELDPEVPVSNYGVESVMMMTVLSRVEALFGRAVEPNAIVEHPAIRDFATYLIEEGVATELASGGAETAHGTCTQGAPPSSSFAPGPSAPATSPSSRFTPEPSLQSSIAGPSSAARFAPSHAAVTSPSARAAPASSSRAPRVAVVAMAGRQPLSANLEEFWRNLTAARRLTREVPEDRLQDFRTAGGLPGDLRHIRFGGFIDAIDLFDASAFGVSDSDALLMDPQQRFLMELSRELFDAAGYRNEELLGRRVSVFIGGAESTYLKRHRASVPDEVAGRMVVSTIQNMLAARISDHYGFTGTSLTVDTACSSSLVAIHNACRDILSGESEMAIAGGVEIILDPFYFTGFARAGVLTDSPNSYVFDERANGFVLGEGAGLVLLKSYEAALRDGDPILALIAGSAVNNDGRTMGLTTPSQERQTELLTSALEVSGLVPTDVTYLEAHGTGTLLGDPIEIRAATKAYGRRAEPWCALGSVKSNVGHSLHAAGVTAFLKTALAVERGVIPATLNCERPHPRFRFEESPFRPNTTTSPWAPPGGVRRAGISSFGFGGTNCHVVLEQFIRDGVPQTRSPLPPTRFQRRSYWLGRTGEERLSRHELLLRLSRGELTPERALELGRQARNLG</sequence>
<dbReference type="InterPro" id="IPR014031">
    <property type="entry name" value="Ketoacyl_synth_C"/>
</dbReference>
<feature type="domain" description="Carrier" evidence="10">
    <location>
        <begin position="2769"/>
        <end position="2846"/>
    </location>
</feature>
<dbReference type="Pfam" id="PF14765">
    <property type="entry name" value="PS-DH"/>
    <property type="match status" value="2"/>
</dbReference>
<feature type="region of interest" description="N-terminal hotdog fold" evidence="8">
    <location>
        <begin position="953"/>
        <end position="1064"/>
    </location>
</feature>
<comment type="pathway">
    <text evidence="2">Antibiotic biosynthesis.</text>
</comment>
<dbReference type="Pfam" id="PF21089">
    <property type="entry name" value="PKS_DH_N"/>
    <property type="match status" value="2"/>
</dbReference>
<evidence type="ECO:0000256" key="1">
    <source>
        <dbReference type="ARBA" id="ARBA00004496"/>
    </source>
</evidence>
<comment type="subcellular location">
    <subcellularLocation>
        <location evidence="1">Cytoplasm</location>
    </subcellularLocation>
</comment>
<dbReference type="InterPro" id="IPR014030">
    <property type="entry name" value="Ketoacyl_synth_N"/>
</dbReference>
<dbReference type="Gene3D" id="1.10.1240.100">
    <property type="match status" value="2"/>
</dbReference>
<dbReference type="Pfam" id="PF08659">
    <property type="entry name" value="KR"/>
    <property type="match status" value="1"/>
</dbReference>
<feature type="region of interest" description="Disordered" evidence="9">
    <location>
        <begin position="1737"/>
        <end position="1760"/>
    </location>
</feature>
<dbReference type="InterPro" id="IPR016039">
    <property type="entry name" value="Thiolase-like"/>
</dbReference>
<feature type="domain" description="Ketosynthase family 3 (KS3)" evidence="11">
    <location>
        <begin position="1865"/>
        <end position="2292"/>
    </location>
</feature>
<keyword evidence="4" id="KW-0963">Cytoplasm</keyword>
<feature type="region of interest" description="Disordered" evidence="9">
    <location>
        <begin position="905"/>
        <end position="931"/>
    </location>
</feature>
<dbReference type="PROSITE" id="PS52019">
    <property type="entry name" value="PKS_MFAS_DH"/>
    <property type="match status" value="2"/>
</dbReference>
<feature type="active site" description="Proton acceptor; for dehydratase activity" evidence="8">
    <location>
        <position position="984"/>
    </location>
</feature>
<feature type="compositionally biased region" description="Low complexity" evidence="9">
    <location>
        <begin position="2866"/>
        <end position="2890"/>
    </location>
</feature>
<dbReference type="RefSeq" id="WP_206727129.1">
    <property type="nucleotide sequence ID" value="NZ_CP071090.1"/>
</dbReference>
<feature type="compositionally biased region" description="Low complexity" evidence="9">
    <location>
        <begin position="2744"/>
        <end position="2758"/>
    </location>
</feature>
<feature type="compositionally biased region" description="Low complexity" evidence="9">
    <location>
        <begin position="916"/>
        <end position="930"/>
    </location>
</feature>
<evidence type="ECO:0000313" key="13">
    <source>
        <dbReference type="EMBL" id="QSQ25574.1"/>
    </source>
</evidence>
<dbReference type="InterPro" id="IPR020841">
    <property type="entry name" value="PKS_Beta-ketoAc_synthase_dom"/>
</dbReference>
<evidence type="ECO:0000256" key="7">
    <source>
        <dbReference type="ARBA" id="ARBA00022737"/>
    </source>
</evidence>
<evidence type="ECO:0000259" key="11">
    <source>
        <dbReference type="PROSITE" id="PS52004"/>
    </source>
</evidence>
<dbReference type="InterPro" id="IPR057326">
    <property type="entry name" value="KR_dom"/>
</dbReference>
<feature type="region of interest" description="Disordered" evidence="9">
    <location>
        <begin position="1220"/>
        <end position="1253"/>
    </location>
</feature>
<proteinExistence type="predicted"/>
<dbReference type="PROSITE" id="PS50075">
    <property type="entry name" value="CARRIER"/>
    <property type="match status" value="1"/>
</dbReference>
<dbReference type="SMART" id="SM00826">
    <property type="entry name" value="PKS_DH"/>
    <property type="match status" value="2"/>
</dbReference>
<dbReference type="PROSITE" id="PS52004">
    <property type="entry name" value="KS3_2"/>
    <property type="match status" value="3"/>
</dbReference>
<evidence type="ECO:0000256" key="8">
    <source>
        <dbReference type="PROSITE-ProRule" id="PRU01363"/>
    </source>
</evidence>
<dbReference type="SUPFAM" id="SSF51735">
    <property type="entry name" value="NAD(P)-binding Rossmann-fold domains"/>
    <property type="match status" value="2"/>
</dbReference>
<dbReference type="SMART" id="SM01294">
    <property type="entry name" value="PKS_PP_betabranch"/>
    <property type="match status" value="1"/>
</dbReference>